<dbReference type="EMBL" id="KE647314">
    <property type="protein sequence ID" value="EQB60211.1"/>
    <property type="molecule type" value="Genomic_DNA"/>
</dbReference>
<keyword evidence="3" id="KW-1185">Reference proteome</keyword>
<evidence type="ECO:0000313" key="2">
    <source>
        <dbReference type="EMBL" id="EQB60211.1"/>
    </source>
</evidence>
<dbReference type="AlphaFoldDB" id="T0M9Y3"/>
<sequence>MTDDDLNFNYPKPNEEIALIEKRIKNYLRKYSINLPKEKDIERYTDKYTESVLVDKQSIKNYLYPELLSPELNDYFGFSKTDVDEFDKENISDLEWESDEDIDKNDSSSIDGDYRIEAENDEDSKASSVNDGEVF</sequence>
<feature type="compositionally biased region" description="Acidic residues" evidence="1">
    <location>
        <begin position="94"/>
        <end position="103"/>
    </location>
</feature>
<accession>T0M9Y3</accession>
<feature type="region of interest" description="Disordered" evidence="1">
    <location>
        <begin position="94"/>
        <end position="135"/>
    </location>
</feature>
<evidence type="ECO:0000256" key="1">
    <source>
        <dbReference type="SAM" id="MobiDB-lite"/>
    </source>
</evidence>
<protein>
    <submittedName>
        <fullName evidence="2">Uncharacterized protein</fullName>
    </submittedName>
</protein>
<name>T0M9Y3_9MICR</name>
<organism evidence="2 3">
    <name type="scientific">Vairimorpha apis BRL 01</name>
    <dbReference type="NCBI Taxonomy" id="1037528"/>
    <lineage>
        <taxon>Eukaryota</taxon>
        <taxon>Fungi</taxon>
        <taxon>Fungi incertae sedis</taxon>
        <taxon>Microsporidia</taxon>
        <taxon>Nosematidae</taxon>
        <taxon>Vairimorpha</taxon>
    </lineage>
</organism>
<evidence type="ECO:0000313" key="3">
    <source>
        <dbReference type="Proteomes" id="UP000053780"/>
    </source>
</evidence>
<feature type="compositionally biased region" description="Polar residues" evidence="1">
    <location>
        <begin position="126"/>
        <end position="135"/>
    </location>
</feature>
<dbReference type="HOGENOM" id="CLU_1886352_0_0_1"/>
<gene>
    <name evidence="2" type="ORF">NAPIS_ORF02217</name>
</gene>
<dbReference type="Proteomes" id="UP000053780">
    <property type="component" value="Unassembled WGS sequence"/>
</dbReference>
<reference evidence="2 3" key="1">
    <citation type="journal article" date="2013" name="BMC Genomics">
        <title>Genome sequencing and comparative genomics of honey bee microsporidia, Nosema apis reveal novel insights into host-parasite interactions.</title>
        <authorList>
            <person name="Chen Yp."/>
            <person name="Pettis J.S."/>
            <person name="Zhao Y."/>
            <person name="Liu X."/>
            <person name="Tallon L.J."/>
            <person name="Sadzewicz L.D."/>
            <person name="Li R."/>
            <person name="Zheng H."/>
            <person name="Huang S."/>
            <person name="Zhang X."/>
            <person name="Hamilton M.C."/>
            <person name="Pernal S.F."/>
            <person name="Melathopoulos A.P."/>
            <person name="Yan X."/>
            <person name="Evans J.D."/>
        </authorList>
    </citation>
    <scope>NUCLEOTIDE SEQUENCE [LARGE SCALE GENOMIC DNA]</scope>
    <source>
        <strain evidence="2 3">BRL 01</strain>
    </source>
</reference>
<dbReference type="VEuPathDB" id="MicrosporidiaDB:NAPIS_ORF02217"/>
<dbReference type="OrthoDB" id="2195281at2759"/>
<proteinExistence type="predicted"/>